<keyword evidence="3" id="KW-0690">Ribosome biogenesis</keyword>
<evidence type="ECO:0000256" key="7">
    <source>
        <dbReference type="SAM" id="MobiDB-lite"/>
    </source>
</evidence>
<keyword evidence="5" id="KW-0539">Nucleus</keyword>
<feature type="region of interest" description="Disordered" evidence="7">
    <location>
        <begin position="89"/>
        <end position="108"/>
    </location>
</feature>
<feature type="compositionally biased region" description="Acidic residues" evidence="7">
    <location>
        <begin position="325"/>
        <end position="334"/>
    </location>
</feature>
<dbReference type="GO" id="GO:0030490">
    <property type="term" value="P:maturation of SSU-rRNA"/>
    <property type="evidence" value="ECO:0007669"/>
    <property type="project" value="TreeGrafter"/>
</dbReference>
<evidence type="ECO:0000256" key="1">
    <source>
        <dbReference type="ARBA" id="ARBA00004604"/>
    </source>
</evidence>
<evidence type="ECO:0000256" key="3">
    <source>
        <dbReference type="ARBA" id="ARBA00022517"/>
    </source>
</evidence>
<comment type="caution">
    <text evidence="8">The sequence shown here is derived from an EMBL/GenBank/DDBJ whole genome shotgun (WGS) entry which is preliminary data.</text>
</comment>
<comment type="function">
    <text evidence="6">Involved in nucleolar processing of pre-18S ribosomal RNA. Has a role in the nuclear export of 40S pre-ribosomal subunit to the cytoplasm.</text>
</comment>
<dbReference type="PANTHER" id="PTHR23183">
    <property type="entry name" value="NOP14"/>
    <property type="match status" value="1"/>
</dbReference>
<feature type="region of interest" description="Disordered" evidence="7">
    <location>
        <begin position="150"/>
        <end position="263"/>
    </location>
</feature>
<evidence type="ECO:0000313" key="8">
    <source>
        <dbReference type="EMBL" id="KAJ3182417.1"/>
    </source>
</evidence>
<keyword evidence="4" id="KW-0698">rRNA processing</keyword>
<dbReference type="EMBL" id="JADGJQ010000009">
    <property type="protein sequence ID" value="KAJ3182417.1"/>
    <property type="molecule type" value="Genomic_DNA"/>
</dbReference>
<dbReference type="Proteomes" id="UP001212152">
    <property type="component" value="Unassembled WGS sequence"/>
</dbReference>
<comment type="subcellular location">
    <subcellularLocation>
        <location evidence="1">Nucleus</location>
        <location evidence="1">Nucleolus</location>
    </subcellularLocation>
</comment>
<sequence length="1007" mass="112710">MGKQASTSAAGKQPKGGSALKRLKASLKDAGVIGKHQKISKKKTTTQRAAALGERKEAREILRGMSTKSRDNNPFEVKVNRQKHDVLGRKVKGSTGKPGLVRKRGEENRKRTLAVEMDRKNKDSAFVDRRFGENDASMSMEDKMLERFMKEKSKRSDRGNAFNLEDDDDDGMMELTHMGQSLNAFDDAGLKRVPGDEDEGSDSGQIDKDTVKYTHFGGFSEDEGEDDGTGKRKSKNEVMKEVIAKSKLHKRERQMLKEKDEDLADELDAQLDDIRKLLVPSKPAPFKAYDGITGATDSNTVPVSNKRGQDAASVEQKKTKRAREEDSDDDDDDYDRFVRELAAERRAKPTDRLKTEEELVRDEAARLEQLEKDRKRRMLGLPTEKEEEAQKKEARKAALNDKRPAQADDLGDADYVAAIGEQIEDAEEKPLVYKDGRLLNKEVFMRKTRKMDEEENEEEEEEVEEESDVSSEEEDEDEDDDNEDDDDDEDEASGAEGSESKEEWAVEDVTDALGEDAESDDDSELIEAAEAADSKKSAFVPKKRTVHPAAAKELPYTFKAPETHADFLELVQDRTAEEQSTIVQRIRALHHVKLGGDNRRKLERLLDVLLEHLIYLTSADQTSVDLAAANALSIPVIELAQQFPEQAAEHFLARIAALQKKLGRDLEHPVRRNSALPQLDTLITFKLIGRIFSTSDLVHPVAMPAMLLMAQYLSQCPLVDRRGALSGLFLCEIFAEYQAQSKRFVPEVVNFIAVALALILPTDESDGTASFPTVPIIDPSVTLFRIGDWKTASAQPSTSSTSLLQTLATINSSDTSSLSEADKYALLTATVKILGRTARLLMEQPSFIEIFAPFPSYLDRIPSPPSTATIASVLSATQTLLSSVLTSAAMKRRPLLLQKFKPIPMSTFVPKFDAHYSMDHKSSVRDPDRDRVEQAKLKAEYKKEHKGAVRELRKDAAFIARKRMQNIKEKDVEYKKKMDKIMGGLANQEGAMRGYERELKKAKGQKP</sequence>
<organism evidence="8 9">
    <name type="scientific">Geranomyces variabilis</name>
    <dbReference type="NCBI Taxonomy" id="109894"/>
    <lineage>
        <taxon>Eukaryota</taxon>
        <taxon>Fungi</taxon>
        <taxon>Fungi incertae sedis</taxon>
        <taxon>Chytridiomycota</taxon>
        <taxon>Chytridiomycota incertae sedis</taxon>
        <taxon>Chytridiomycetes</taxon>
        <taxon>Spizellomycetales</taxon>
        <taxon>Powellomycetaceae</taxon>
        <taxon>Geranomyces</taxon>
    </lineage>
</organism>
<feature type="compositionally biased region" description="Acidic residues" evidence="7">
    <location>
        <begin position="453"/>
        <end position="493"/>
    </location>
</feature>
<dbReference type="GO" id="GO:0032040">
    <property type="term" value="C:small-subunit processome"/>
    <property type="evidence" value="ECO:0007669"/>
    <property type="project" value="InterPro"/>
</dbReference>
<evidence type="ECO:0000256" key="2">
    <source>
        <dbReference type="ARBA" id="ARBA00007466"/>
    </source>
</evidence>
<feature type="compositionally biased region" description="Basic residues" evidence="7">
    <location>
        <begin position="35"/>
        <end position="45"/>
    </location>
</feature>
<dbReference type="AlphaFoldDB" id="A0AAD5XPK5"/>
<gene>
    <name evidence="8" type="primary">NOP14</name>
    <name evidence="8" type="ORF">HDU87_008581</name>
</gene>
<name>A0AAD5XPK5_9FUNG</name>
<keyword evidence="9" id="KW-1185">Reference proteome</keyword>
<feature type="region of interest" description="Disordered" evidence="7">
    <location>
        <begin position="1"/>
        <end position="54"/>
    </location>
</feature>
<dbReference type="InterPro" id="IPR007276">
    <property type="entry name" value="Nop14"/>
</dbReference>
<feature type="compositionally biased region" description="Basic and acidic residues" evidence="7">
    <location>
        <begin position="388"/>
        <end position="406"/>
    </location>
</feature>
<accession>A0AAD5XPK5</accession>
<feature type="region of interest" description="Disordered" evidence="7">
    <location>
        <begin position="282"/>
        <end position="336"/>
    </location>
</feature>
<comment type="similarity">
    <text evidence="2">Belongs to the NOP14 family.</text>
</comment>
<evidence type="ECO:0000256" key="6">
    <source>
        <dbReference type="ARBA" id="ARBA00024695"/>
    </source>
</evidence>
<dbReference type="PANTHER" id="PTHR23183:SF0">
    <property type="entry name" value="NUCLEOLAR PROTEIN 14"/>
    <property type="match status" value="1"/>
</dbReference>
<feature type="region of interest" description="Disordered" evidence="7">
    <location>
        <begin position="443"/>
        <end position="506"/>
    </location>
</feature>
<evidence type="ECO:0000256" key="4">
    <source>
        <dbReference type="ARBA" id="ARBA00022552"/>
    </source>
</evidence>
<evidence type="ECO:0000313" key="9">
    <source>
        <dbReference type="Proteomes" id="UP001212152"/>
    </source>
</evidence>
<reference evidence="8" key="1">
    <citation type="submission" date="2020-05" db="EMBL/GenBank/DDBJ databases">
        <title>Phylogenomic resolution of chytrid fungi.</title>
        <authorList>
            <person name="Stajich J.E."/>
            <person name="Amses K."/>
            <person name="Simmons R."/>
            <person name="Seto K."/>
            <person name="Myers J."/>
            <person name="Bonds A."/>
            <person name="Quandt C.A."/>
            <person name="Barry K."/>
            <person name="Liu P."/>
            <person name="Grigoriev I."/>
            <person name="Longcore J.E."/>
            <person name="James T.Y."/>
        </authorList>
    </citation>
    <scope>NUCLEOTIDE SEQUENCE</scope>
    <source>
        <strain evidence="8">JEL0379</strain>
    </source>
</reference>
<evidence type="ECO:0000256" key="5">
    <source>
        <dbReference type="ARBA" id="ARBA00023242"/>
    </source>
</evidence>
<dbReference type="Pfam" id="PF04147">
    <property type="entry name" value="Nop14"/>
    <property type="match status" value="1"/>
</dbReference>
<feature type="compositionally biased region" description="Basic and acidic residues" evidence="7">
    <location>
        <begin position="235"/>
        <end position="244"/>
    </location>
</feature>
<feature type="region of interest" description="Disordered" evidence="7">
    <location>
        <begin position="371"/>
        <end position="413"/>
    </location>
</feature>
<protein>
    <submittedName>
        <fullName evidence="8">Nucleolar complex protein 14</fullName>
    </submittedName>
</protein>
<proteinExistence type="inferred from homology"/>
<dbReference type="GO" id="GO:0030692">
    <property type="term" value="C:Noc4p-Nop14p complex"/>
    <property type="evidence" value="ECO:0007669"/>
    <property type="project" value="TreeGrafter"/>
</dbReference>
<feature type="compositionally biased region" description="Polar residues" evidence="7">
    <location>
        <begin position="1"/>
        <end position="10"/>
    </location>
</feature>